<dbReference type="EMBL" id="AP024086">
    <property type="protein sequence ID" value="BCL62609.1"/>
    <property type="molecule type" value="Genomic_DNA"/>
</dbReference>
<keyword evidence="4" id="KW-1134">Transmembrane beta strand</keyword>
<evidence type="ECO:0000313" key="9">
    <source>
        <dbReference type="Proteomes" id="UP000826725"/>
    </source>
</evidence>
<evidence type="ECO:0000256" key="6">
    <source>
        <dbReference type="ARBA" id="ARBA00023136"/>
    </source>
</evidence>
<evidence type="ECO:0000256" key="5">
    <source>
        <dbReference type="ARBA" id="ARBA00022692"/>
    </source>
</evidence>
<evidence type="ECO:0008006" key="10">
    <source>
        <dbReference type="Google" id="ProtNLM"/>
    </source>
</evidence>
<dbReference type="AlphaFoldDB" id="A0A8D5FQL0"/>
<dbReference type="PANTHER" id="PTHR30026:SF5">
    <property type="entry name" value="ABC-TYPE EFFLUX SYSTEM SECRETIN COMPONENT"/>
    <property type="match status" value="1"/>
</dbReference>
<sequence length="288" mass="32108">MLSQLLDTRLEVENSLKIHLHHAQLMVENGQIAQVEQLQAEASHDKAKVDRKKAASNLRIAQAALTSLLQEESLVQPTSPLFINRDLPALDTFIKKTLTGYPALSILEARKQMANDLVAVEEGKYYPEVALLGNYNLYEEDSLAGKLMPDWFIGLAVKVPLLERTGRGGKRLAAKSLIKKVEALQKQAREDLSILVEKTYRLTKQAITEYDGLASSLKLAEKTLELREKAFDQGLATSLDVVDARLYVAGVKNRRSHAAYTYVTRLAELLAISGELDQFPVYQHSVQP</sequence>
<name>A0A8D5FQL0_9BACT</name>
<dbReference type="InterPro" id="IPR003423">
    <property type="entry name" value="OMP_efflux"/>
</dbReference>
<evidence type="ECO:0000256" key="1">
    <source>
        <dbReference type="ARBA" id="ARBA00004442"/>
    </source>
</evidence>
<dbReference type="KEGG" id="dbk:DGMP_33020"/>
<dbReference type="InterPro" id="IPR051906">
    <property type="entry name" value="TolC-like"/>
</dbReference>
<keyword evidence="7" id="KW-0998">Cell outer membrane</keyword>
<organism evidence="8 9">
    <name type="scientific">Desulfomarina profundi</name>
    <dbReference type="NCBI Taxonomy" id="2772557"/>
    <lineage>
        <taxon>Bacteria</taxon>
        <taxon>Pseudomonadati</taxon>
        <taxon>Thermodesulfobacteriota</taxon>
        <taxon>Desulfobulbia</taxon>
        <taxon>Desulfobulbales</taxon>
        <taxon>Desulfobulbaceae</taxon>
        <taxon>Desulfomarina</taxon>
    </lineage>
</organism>
<keyword evidence="5" id="KW-0812">Transmembrane</keyword>
<evidence type="ECO:0000313" key="8">
    <source>
        <dbReference type="EMBL" id="BCL62609.1"/>
    </source>
</evidence>
<gene>
    <name evidence="8" type="ORF">DGMP_33020</name>
</gene>
<evidence type="ECO:0000256" key="4">
    <source>
        <dbReference type="ARBA" id="ARBA00022452"/>
    </source>
</evidence>
<protein>
    <recommendedName>
        <fullName evidence="10">TolC family protein</fullName>
    </recommendedName>
</protein>
<dbReference type="GO" id="GO:0015562">
    <property type="term" value="F:efflux transmembrane transporter activity"/>
    <property type="evidence" value="ECO:0007669"/>
    <property type="project" value="InterPro"/>
</dbReference>
<dbReference type="GO" id="GO:0015288">
    <property type="term" value="F:porin activity"/>
    <property type="evidence" value="ECO:0007669"/>
    <property type="project" value="TreeGrafter"/>
</dbReference>
<accession>A0A8D5FQL0</accession>
<reference evidence="8" key="1">
    <citation type="submission" date="2020-09" db="EMBL/GenBank/DDBJ databases">
        <title>Desulfogranum mesoprofundum gen. nov., sp. nov., a novel mesophilic, sulfate-reducing chemolithoautotroph isolated from a deep-sea hydrothermal vent chimney in the Suiyo Seamount.</title>
        <authorList>
            <person name="Hashimoto Y."/>
            <person name="Nakagawa S."/>
        </authorList>
    </citation>
    <scope>NUCLEOTIDE SEQUENCE</scope>
    <source>
        <strain evidence="8">KT2</strain>
    </source>
</reference>
<keyword evidence="9" id="KW-1185">Reference proteome</keyword>
<evidence type="ECO:0000256" key="3">
    <source>
        <dbReference type="ARBA" id="ARBA00022448"/>
    </source>
</evidence>
<dbReference type="Pfam" id="PF02321">
    <property type="entry name" value="OEP"/>
    <property type="match status" value="1"/>
</dbReference>
<dbReference type="GO" id="GO:0009279">
    <property type="term" value="C:cell outer membrane"/>
    <property type="evidence" value="ECO:0007669"/>
    <property type="project" value="UniProtKB-SubCell"/>
</dbReference>
<keyword evidence="3" id="KW-0813">Transport</keyword>
<comment type="similarity">
    <text evidence="2">Belongs to the outer membrane factor (OMF) (TC 1.B.17) family.</text>
</comment>
<evidence type="ECO:0000256" key="2">
    <source>
        <dbReference type="ARBA" id="ARBA00007613"/>
    </source>
</evidence>
<dbReference type="Proteomes" id="UP000826725">
    <property type="component" value="Chromosome"/>
</dbReference>
<proteinExistence type="inferred from homology"/>
<keyword evidence="6" id="KW-0472">Membrane</keyword>
<dbReference type="PANTHER" id="PTHR30026">
    <property type="entry name" value="OUTER MEMBRANE PROTEIN TOLC"/>
    <property type="match status" value="1"/>
</dbReference>
<comment type="subcellular location">
    <subcellularLocation>
        <location evidence="1">Cell outer membrane</location>
    </subcellularLocation>
</comment>
<evidence type="ECO:0000256" key="7">
    <source>
        <dbReference type="ARBA" id="ARBA00023237"/>
    </source>
</evidence>
<dbReference type="GO" id="GO:1990281">
    <property type="term" value="C:efflux pump complex"/>
    <property type="evidence" value="ECO:0007669"/>
    <property type="project" value="TreeGrafter"/>
</dbReference>